<protein>
    <submittedName>
        <fullName evidence="8">CKLF like MARVEL transmembrane domain containing 8</fullName>
    </submittedName>
</protein>
<dbReference type="Ensembl" id="ENSEBUT00000025738.1">
    <property type="protein sequence ID" value="ENSEBUP00000025162.1"/>
    <property type="gene ID" value="ENSEBUG00000015526.1"/>
</dbReference>
<feature type="transmembrane region" description="Helical" evidence="6">
    <location>
        <begin position="27"/>
        <end position="48"/>
    </location>
</feature>
<dbReference type="GO" id="GO:0016020">
    <property type="term" value="C:membrane"/>
    <property type="evidence" value="ECO:0007669"/>
    <property type="project" value="UniProtKB-SubCell"/>
</dbReference>
<evidence type="ECO:0000256" key="5">
    <source>
        <dbReference type="PROSITE-ProRule" id="PRU00581"/>
    </source>
</evidence>
<evidence type="ECO:0000256" key="1">
    <source>
        <dbReference type="ARBA" id="ARBA00004141"/>
    </source>
</evidence>
<dbReference type="PANTHER" id="PTHR22776">
    <property type="entry name" value="MARVEL-CONTAINING POTENTIAL LIPID RAFT-ASSOCIATED PROTEIN"/>
    <property type="match status" value="1"/>
</dbReference>
<dbReference type="PANTHER" id="PTHR22776:SF97">
    <property type="entry name" value="RE01453P"/>
    <property type="match status" value="1"/>
</dbReference>
<reference evidence="8" key="2">
    <citation type="submission" date="2025-09" db="UniProtKB">
        <authorList>
            <consortium name="Ensembl"/>
        </authorList>
    </citation>
    <scope>IDENTIFICATION</scope>
</reference>
<feature type="transmembrane region" description="Helical" evidence="6">
    <location>
        <begin position="60"/>
        <end position="84"/>
    </location>
</feature>
<reference evidence="8" key="1">
    <citation type="submission" date="2025-08" db="UniProtKB">
        <authorList>
            <consortium name="Ensembl"/>
        </authorList>
    </citation>
    <scope>IDENTIFICATION</scope>
</reference>
<evidence type="ECO:0000259" key="7">
    <source>
        <dbReference type="PROSITE" id="PS51225"/>
    </source>
</evidence>
<dbReference type="PROSITE" id="PS51225">
    <property type="entry name" value="MARVEL"/>
    <property type="match status" value="1"/>
</dbReference>
<evidence type="ECO:0000313" key="8">
    <source>
        <dbReference type="Ensembl" id="ENSEBUP00000025162.1"/>
    </source>
</evidence>
<dbReference type="GO" id="GO:0019911">
    <property type="term" value="F:structural constituent of myelin sheath"/>
    <property type="evidence" value="ECO:0007669"/>
    <property type="project" value="TreeGrafter"/>
</dbReference>
<keyword evidence="3 6" id="KW-1133">Transmembrane helix</keyword>
<feature type="domain" description="MARVEL" evidence="7">
    <location>
        <begin position="23"/>
        <end position="152"/>
    </location>
</feature>
<dbReference type="InterPro" id="IPR013295">
    <property type="entry name" value="MAL"/>
</dbReference>
<proteinExistence type="predicted"/>
<evidence type="ECO:0000256" key="6">
    <source>
        <dbReference type="SAM" id="Phobius"/>
    </source>
</evidence>
<accession>A0A8C4R5U1</accession>
<evidence type="ECO:0000256" key="4">
    <source>
        <dbReference type="ARBA" id="ARBA00023136"/>
    </source>
</evidence>
<keyword evidence="4 5" id="KW-0472">Membrane</keyword>
<comment type="subcellular location">
    <subcellularLocation>
        <location evidence="1">Membrane</location>
        <topology evidence="1">Multi-pass membrane protein</topology>
    </subcellularLocation>
</comment>
<dbReference type="InterPro" id="IPR008253">
    <property type="entry name" value="Marvel"/>
</dbReference>
<dbReference type="PRINTS" id="PR01884">
    <property type="entry name" value="MALPROTEIN"/>
</dbReference>
<dbReference type="InterPro" id="IPR050578">
    <property type="entry name" value="MARVEL-CKLF_proteins"/>
</dbReference>
<evidence type="ECO:0000313" key="9">
    <source>
        <dbReference type="Proteomes" id="UP000694388"/>
    </source>
</evidence>
<evidence type="ECO:0000256" key="2">
    <source>
        <dbReference type="ARBA" id="ARBA00022692"/>
    </source>
</evidence>
<keyword evidence="2 5" id="KW-0812">Transmembrane</keyword>
<feature type="transmembrane region" description="Helical" evidence="6">
    <location>
        <begin position="96"/>
        <end position="121"/>
    </location>
</feature>
<dbReference type="Proteomes" id="UP000694388">
    <property type="component" value="Unplaced"/>
</dbReference>
<sequence>MQVEKSEQSRIPPDGSVRIDPGFVRTLAGICIILEIALGLLVWCLVVATPYKLQSSPGWVVFVSVFFWILTIFVFIVNFFCLYMRHGRRSWTIVEIVFNVSAVIFYFSAAIVEATFASMFAKTMTGHHVTAAVSCSLLDNLSGNLSRSLTCV</sequence>
<dbReference type="GO" id="GO:0042552">
    <property type="term" value="P:myelination"/>
    <property type="evidence" value="ECO:0007669"/>
    <property type="project" value="TreeGrafter"/>
</dbReference>
<keyword evidence="9" id="KW-1185">Reference proteome</keyword>
<dbReference type="GeneTree" id="ENSGT00940000160520"/>
<name>A0A8C4R5U1_EPTBU</name>
<organism evidence="8 9">
    <name type="scientific">Eptatretus burgeri</name>
    <name type="common">Inshore hagfish</name>
    <dbReference type="NCBI Taxonomy" id="7764"/>
    <lineage>
        <taxon>Eukaryota</taxon>
        <taxon>Metazoa</taxon>
        <taxon>Chordata</taxon>
        <taxon>Craniata</taxon>
        <taxon>Vertebrata</taxon>
        <taxon>Cyclostomata</taxon>
        <taxon>Myxini</taxon>
        <taxon>Myxiniformes</taxon>
        <taxon>Myxinidae</taxon>
        <taxon>Eptatretinae</taxon>
        <taxon>Eptatretus</taxon>
    </lineage>
</organism>
<dbReference type="Pfam" id="PF01284">
    <property type="entry name" value="MARVEL"/>
    <property type="match status" value="1"/>
</dbReference>
<evidence type="ECO:0000256" key="3">
    <source>
        <dbReference type="ARBA" id="ARBA00022989"/>
    </source>
</evidence>
<dbReference type="AlphaFoldDB" id="A0A8C4R5U1"/>